<dbReference type="SUPFAM" id="SSF57850">
    <property type="entry name" value="RING/U-box"/>
    <property type="match status" value="1"/>
</dbReference>
<dbReference type="GO" id="GO:0005634">
    <property type="term" value="C:nucleus"/>
    <property type="evidence" value="ECO:0007669"/>
    <property type="project" value="TreeGrafter"/>
</dbReference>
<feature type="region of interest" description="Disordered" evidence="4">
    <location>
        <begin position="126"/>
        <end position="188"/>
    </location>
</feature>
<dbReference type="GO" id="GO:0016567">
    <property type="term" value="P:protein ubiquitination"/>
    <property type="evidence" value="ECO:0007669"/>
    <property type="project" value="TreeGrafter"/>
</dbReference>
<dbReference type="WBParaSite" id="TREG1_61560.1">
    <property type="protein sequence ID" value="TREG1_61560.1"/>
    <property type="gene ID" value="TREG1_61560"/>
</dbReference>
<dbReference type="Pfam" id="PF13923">
    <property type="entry name" value="zf-C3HC4_2"/>
    <property type="match status" value="1"/>
</dbReference>
<keyword evidence="5" id="KW-1185">Reference proteome</keyword>
<name>A0A183WCX7_TRIRE</name>
<proteinExistence type="predicted"/>
<dbReference type="InterPro" id="IPR001841">
    <property type="entry name" value="Znf_RING"/>
</dbReference>
<feature type="compositionally biased region" description="Low complexity" evidence="4">
    <location>
        <begin position="132"/>
        <end position="141"/>
    </location>
</feature>
<dbReference type="OrthoDB" id="5330228at2759"/>
<dbReference type="PROSITE" id="PS50089">
    <property type="entry name" value="ZF_RING_2"/>
    <property type="match status" value="1"/>
</dbReference>
<keyword evidence="3" id="KW-0862">Zinc</keyword>
<evidence type="ECO:0000313" key="6">
    <source>
        <dbReference type="WBParaSite" id="TREG1_61560.1"/>
    </source>
</evidence>
<evidence type="ECO:0000313" key="5">
    <source>
        <dbReference type="Proteomes" id="UP000050795"/>
    </source>
</evidence>
<accession>A0A183WCX7</accession>
<dbReference type="AlphaFoldDB" id="A0A183WCX7"/>
<dbReference type="PROSITE" id="PS00518">
    <property type="entry name" value="ZF_RING_1"/>
    <property type="match status" value="1"/>
</dbReference>
<organism evidence="5 6">
    <name type="scientific">Trichobilharzia regenti</name>
    <name type="common">Nasal bird schistosome</name>
    <dbReference type="NCBI Taxonomy" id="157069"/>
    <lineage>
        <taxon>Eukaryota</taxon>
        <taxon>Metazoa</taxon>
        <taxon>Spiralia</taxon>
        <taxon>Lophotrochozoa</taxon>
        <taxon>Platyhelminthes</taxon>
        <taxon>Trematoda</taxon>
        <taxon>Digenea</taxon>
        <taxon>Strigeidida</taxon>
        <taxon>Schistosomatoidea</taxon>
        <taxon>Schistosomatidae</taxon>
        <taxon>Trichobilharzia</taxon>
    </lineage>
</organism>
<evidence type="ECO:0000256" key="1">
    <source>
        <dbReference type="ARBA" id="ARBA00022723"/>
    </source>
</evidence>
<dbReference type="Proteomes" id="UP000050795">
    <property type="component" value="Unassembled WGS sequence"/>
</dbReference>
<protein>
    <submittedName>
        <fullName evidence="6">RING-type domain-containing protein</fullName>
    </submittedName>
</protein>
<dbReference type="GO" id="GO:0006511">
    <property type="term" value="P:ubiquitin-dependent protein catabolic process"/>
    <property type="evidence" value="ECO:0007669"/>
    <property type="project" value="TreeGrafter"/>
</dbReference>
<dbReference type="SMART" id="SM00184">
    <property type="entry name" value="RING"/>
    <property type="match status" value="1"/>
</dbReference>
<reference evidence="6" key="2">
    <citation type="submission" date="2023-11" db="UniProtKB">
        <authorList>
            <consortium name="WormBaseParasite"/>
        </authorList>
    </citation>
    <scope>IDENTIFICATION</scope>
</reference>
<evidence type="ECO:0000256" key="2">
    <source>
        <dbReference type="ARBA" id="ARBA00022771"/>
    </source>
</evidence>
<sequence length="188" mass="21553">MSVQYKRRREELNYSEEKSPDFSKSISYTVIKQLLEKELHCAICHEIVIFSSVLHCGHIFCTYCIHVWLKHKPKCPLCFKPCHRHVSLKILDNFIEEIYDLFMPKCLQIERCKEIESRQKITDEAEIDKNSSSEFESGSDSQLTESDFDSTSSSLSSMMMMDTSTSTTSADTTSSSTSFTTDASYSSM</sequence>
<dbReference type="GO" id="GO:0004842">
    <property type="term" value="F:ubiquitin-protein transferase activity"/>
    <property type="evidence" value="ECO:0007669"/>
    <property type="project" value="TreeGrafter"/>
</dbReference>
<keyword evidence="2" id="KW-0863">Zinc-finger</keyword>
<dbReference type="InterPro" id="IPR052256">
    <property type="entry name" value="E3_ubiquitin-ligase_CHFR"/>
</dbReference>
<evidence type="ECO:0000256" key="3">
    <source>
        <dbReference type="ARBA" id="ARBA00022833"/>
    </source>
</evidence>
<keyword evidence="1" id="KW-0479">Metal-binding</keyword>
<evidence type="ECO:0000256" key="4">
    <source>
        <dbReference type="SAM" id="MobiDB-lite"/>
    </source>
</evidence>
<dbReference type="PANTHER" id="PTHR16079">
    <property type="entry name" value="UBIQUITIN LIGASE PROTEIN CHFR"/>
    <property type="match status" value="1"/>
</dbReference>
<dbReference type="GO" id="GO:0008270">
    <property type="term" value="F:zinc ion binding"/>
    <property type="evidence" value="ECO:0007669"/>
    <property type="project" value="UniProtKB-KW"/>
</dbReference>
<dbReference type="InterPro" id="IPR017907">
    <property type="entry name" value="Znf_RING_CS"/>
</dbReference>
<dbReference type="InterPro" id="IPR013083">
    <property type="entry name" value="Znf_RING/FYVE/PHD"/>
</dbReference>
<reference evidence="5" key="1">
    <citation type="submission" date="2022-06" db="EMBL/GenBank/DDBJ databases">
        <authorList>
            <person name="Berger JAMES D."/>
            <person name="Berger JAMES D."/>
        </authorList>
    </citation>
    <scope>NUCLEOTIDE SEQUENCE [LARGE SCALE GENOMIC DNA]</scope>
</reference>
<feature type="compositionally biased region" description="Low complexity" evidence="4">
    <location>
        <begin position="149"/>
        <end position="188"/>
    </location>
</feature>
<dbReference type="Gene3D" id="3.30.40.10">
    <property type="entry name" value="Zinc/RING finger domain, C3HC4 (zinc finger)"/>
    <property type="match status" value="1"/>
</dbReference>
<dbReference type="PANTHER" id="PTHR16079:SF4">
    <property type="entry name" value="E3 UBIQUITIN-PROTEIN LIGASE CHFR"/>
    <property type="match status" value="1"/>
</dbReference>